<evidence type="ECO:0000256" key="4">
    <source>
        <dbReference type="ARBA" id="ARBA00022798"/>
    </source>
</evidence>
<dbReference type="GO" id="GO:0006071">
    <property type="term" value="P:glycerol metabolic process"/>
    <property type="evidence" value="ECO:0007669"/>
    <property type="project" value="UniProtKB-KW"/>
</dbReference>
<organism evidence="9 10">
    <name type="scientific">Planobispora longispora</name>
    <dbReference type="NCBI Taxonomy" id="28887"/>
    <lineage>
        <taxon>Bacteria</taxon>
        <taxon>Bacillati</taxon>
        <taxon>Actinomycetota</taxon>
        <taxon>Actinomycetes</taxon>
        <taxon>Streptosporangiales</taxon>
        <taxon>Streptosporangiaceae</taxon>
        <taxon>Planobispora</taxon>
    </lineage>
</organism>
<feature type="domain" description="FAD dependent oxidoreductase" evidence="7">
    <location>
        <begin position="41"/>
        <end position="405"/>
    </location>
</feature>
<dbReference type="InterPro" id="IPR006076">
    <property type="entry name" value="FAD-dep_OxRdtase"/>
</dbReference>
<dbReference type="GO" id="GO:0046168">
    <property type="term" value="P:glycerol-3-phosphate catabolic process"/>
    <property type="evidence" value="ECO:0007669"/>
    <property type="project" value="TreeGrafter"/>
</dbReference>
<evidence type="ECO:0000313" key="9">
    <source>
        <dbReference type="EMBL" id="GIH76681.1"/>
    </source>
</evidence>
<dbReference type="EMBL" id="BOOH01000021">
    <property type="protein sequence ID" value="GIH76681.1"/>
    <property type="molecule type" value="Genomic_DNA"/>
</dbReference>
<keyword evidence="3" id="KW-0285">Flavoprotein</keyword>
<dbReference type="InterPro" id="IPR000447">
    <property type="entry name" value="G3P_DH_FAD-dep"/>
</dbReference>
<dbReference type="Gene3D" id="3.30.9.10">
    <property type="entry name" value="D-Amino Acid Oxidase, subunit A, domain 2"/>
    <property type="match status" value="1"/>
</dbReference>
<dbReference type="PRINTS" id="PR01001">
    <property type="entry name" value="FADG3PDH"/>
</dbReference>
<dbReference type="InterPro" id="IPR031656">
    <property type="entry name" value="DAO_C"/>
</dbReference>
<dbReference type="PANTHER" id="PTHR11985">
    <property type="entry name" value="GLYCEROL-3-PHOSPHATE DEHYDROGENASE"/>
    <property type="match status" value="1"/>
</dbReference>
<evidence type="ECO:0000313" key="10">
    <source>
        <dbReference type="Proteomes" id="UP000616724"/>
    </source>
</evidence>
<protein>
    <submittedName>
        <fullName evidence="9">Glycerol-3-phosphate dehydrogenase</fullName>
    </submittedName>
</protein>
<accession>A0A8J3W6C1</accession>
<keyword evidence="10" id="KW-1185">Reference proteome</keyword>
<feature type="domain" description="Alpha-glycerophosphate oxidase C-terminal" evidence="8">
    <location>
        <begin position="426"/>
        <end position="524"/>
    </location>
</feature>
<evidence type="ECO:0000259" key="8">
    <source>
        <dbReference type="Pfam" id="PF16901"/>
    </source>
</evidence>
<comment type="caution">
    <text evidence="9">The sequence shown here is derived from an EMBL/GenBank/DDBJ whole genome shotgun (WGS) entry which is preliminary data.</text>
</comment>
<evidence type="ECO:0000256" key="2">
    <source>
        <dbReference type="ARBA" id="ARBA00007330"/>
    </source>
</evidence>
<dbReference type="InterPro" id="IPR036188">
    <property type="entry name" value="FAD/NAD-bd_sf"/>
</dbReference>
<evidence type="ECO:0000256" key="6">
    <source>
        <dbReference type="ARBA" id="ARBA00023002"/>
    </source>
</evidence>
<keyword evidence="4" id="KW-0319">Glycerol metabolism</keyword>
<dbReference type="PANTHER" id="PTHR11985:SF35">
    <property type="entry name" value="ANAEROBIC GLYCEROL-3-PHOSPHATE DEHYDROGENASE SUBUNIT A"/>
    <property type="match status" value="1"/>
</dbReference>
<evidence type="ECO:0000259" key="7">
    <source>
        <dbReference type="Pfam" id="PF01266"/>
    </source>
</evidence>
<keyword evidence="6" id="KW-0560">Oxidoreductase</keyword>
<dbReference type="Gene3D" id="3.50.50.60">
    <property type="entry name" value="FAD/NAD(P)-binding domain"/>
    <property type="match status" value="1"/>
</dbReference>
<dbReference type="GO" id="GO:0004368">
    <property type="term" value="F:glycerol-3-phosphate dehydrogenase (quinone) activity"/>
    <property type="evidence" value="ECO:0007669"/>
    <property type="project" value="InterPro"/>
</dbReference>
<dbReference type="Gene3D" id="1.10.8.870">
    <property type="entry name" value="Alpha-glycerophosphate oxidase, cap domain"/>
    <property type="match status" value="1"/>
</dbReference>
<comment type="cofactor">
    <cofactor evidence="1">
        <name>FAD</name>
        <dbReference type="ChEBI" id="CHEBI:57692"/>
    </cofactor>
</comment>
<gene>
    <name evidence="9" type="ORF">Plo01_31100</name>
</gene>
<evidence type="ECO:0000256" key="3">
    <source>
        <dbReference type="ARBA" id="ARBA00022630"/>
    </source>
</evidence>
<evidence type="ECO:0000256" key="5">
    <source>
        <dbReference type="ARBA" id="ARBA00022827"/>
    </source>
</evidence>
<dbReference type="InterPro" id="IPR038299">
    <property type="entry name" value="DAO_C_sf"/>
</dbReference>
<proteinExistence type="inferred from homology"/>
<dbReference type="RefSeq" id="WP_239316374.1">
    <property type="nucleotide sequence ID" value="NZ_BOOH01000021.1"/>
</dbReference>
<reference evidence="9 10" key="1">
    <citation type="submission" date="2021-01" db="EMBL/GenBank/DDBJ databases">
        <title>Whole genome shotgun sequence of Planobispora longispora NBRC 13918.</title>
        <authorList>
            <person name="Komaki H."/>
            <person name="Tamura T."/>
        </authorList>
    </citation>
    <scope>NUCLEOTIDE SEQUENCE [LARGE SCALE GENOMIC DNA]</scope>
    <source>
        <strain evidence="9 10">NBRC 13918</strain>
    </source>
</reference>
<dbReference type="PROSITE" id="PS00978">
    <property type="entry name" value="FAD_G3PDH_2"/>
    <property type="match status" value="1"/>
</dbReference>
<keyword evidence="5" id="KW-0274">FAD</keyword>
<dbReference type="Pfam" id="PF01266">
    <property type="entry name" value="DAO"/>
    <property type="match status" value="1"/>
</dbReference>
<evidence type="ECO:0000256" key="1">
    <source>
        <dbReference type="ARBA" id="ARBA00001974"/>
    </source>
</evidence>
<dbReference type="SUPFAM" id="SSF54373">
    <property type="entry name" value="FAD-linked reductases, C-terminal domain"/>
    <property type="match status" value="1"/>
</dbReference>
<dbReference type="Pfam" id="PF16901">
    <property type="entry name" value="DAO_C"/>
    <property type="match status" value="1"/>
</dbReference>
<dbReference type="Proteomes" id="UP000616724">
    <property type="component" value="Unassembled WGS sequence"/>
</dbReference>
<dbReference type="SUPFAM" id="SSF51905">
    <property type="entry name" value="FAD/NAD(P)-binding domain"/>
    <property type="match status" value="1"/>
</dbReference>
<name>A0A8J3W6C1_9ACTN</name>
<dbReference type="AlphaFoldDB" id="A0A8J3W6C1"/>
<comment type="similarity">
    <text evidence="2">Belongs to the FAD-dependent glycerol-3-phosphate dehydrogenase family.</text>
</comment>
<sequence length="536" mass="55575">MKPPSPLDPAGAKSPLDAASSLNAARRSRELAELAGGPTVDVLVVGLGATGAGAALDAASRGLSVAAIDACDLAFGTSRWSSKMIHGGLRYLAKGQVGVAYESAVERGVLLRRTAPHLVRAQPYLLPLTPAVSSAQAATVMAGYRLGDGLRIAAGTPHRLLPGPSRISASRALELAAPLSPHGLRGALLSWDGRLIDDARLVVALARTAAAHGARILTRCRALELGGREARVRDELTGETFTIRARAVINAAGVWAAGLDPAIRLRPSRGTHLVLRPETLPGLRAGLHVPIPGESNRFALVLPQADGRIYVGLTDEPVEGPVPDVAEAPEEDVTFLLGVLNSVLGTAVRREEVAGTFAGLRPLLAAEERAGGRVARTADLSRKHALLTSADGVVTIVGGKLTTYRRMAEEAVDRAVRLRGLGAGGSRTARLPLVGALPAGAGAPARPVGPGSGAPARLVERYGSEARDVRALAERDPALAEPLPTGVTLAELVWAVRHEGALDASDLLDRRTRIGLVPGDREAALPAAEAALTYEE</sequence>